<feature type="compositionally biased region" description="Low complexity" evidence="2">
    <location>
        <begin position="11"/>
        <end position="43"/>
    </location>
</feature>
<feature type="region of interest" description="Disordered" evidence="2">
    <location>
        <begin position="1"/>
        <end position="47"/>
    </location>
</feature>
<protein>
    <submittedName>
        <fullName evidence="3">Related to TAM domain methyltransferase</fullName>
    </submittedName>
</protein>
<proteinExistence type="inferred from homology"/>
<organism evidence="3 4">
    <name type="scientific">Cephalotrichum gorgonifer</name>
    <dbReference type="NCBI Taxonomy" id="2041049"/>
    <lineage>
        <taxon>Eukaryota</taxon>
        <taxon>Fungi</taxon>
        <taxon>Dikarya</taxon>
        <taxon>Ascomycota</taxon>
        <taxon>Pezizomycotina</taxon>
        <taxon>Sordariomycetes</taxon>
        <taxon>Hypocreomycetidae</taxon>
        <taxon>Microascales</taxon>
        <taxon>Microascaceae</taxon>
        <taxon>Cephalotrichum</taxon>
    </lineage>
</organism>
<dbReference type="Proteomes" id="UP001187682">
    <property type="component" value="Unassembled WGS sequence"/>
</dbReference>
<evidence type="ECO:0000256" key="2">
    <source>
        <dbReference type="SAM" id="MobiDB-lite"/>
    </source>
</evidence>
<dbReference type="Gene3D" id="3.40.50.150">
    <property type="entry name" value="Vaccinia Virus protein VP39"/>
    <property type="match status" value="1"/>
</dbReference>
<evidence type="ECO:0000313" key="4">
    <source>
        <dbReference type="Proteomes" id="UP001187682"/>
    </source>
</evidence>
<name>A0AAE8MX52_9PEZI</name>
<dbReference type="EMBL" id="ONZQ02000005">
    <property type="protein sequence ID" value="SPO01818.1"/>
    <property type="molecule type" value="Genomic_DNA"/>
</dbReference>
<reference evidence="3" key="1">
    <citation type="submission" date="2018-03" db="EMBL/GenBank/DDBJ databases">
        <authorList>
            <person name="Guldener U."/>
        </authorList>
    </citation>
    <scope>NUCLEOTIDE SEQUENCE</scope>
</reference>
<dbReference type="PANTHER" id="PTHR43591">
    <property type="entry name" value="METHYLTRANSFERASE"/>
    <property type="match status" value="1"/>
</dbReference>
<gene>
    <name evidence="3" type="ORF">DNG_04491</name>
</gene>
<dbReference type="CDD" id="cd02440">
    <property type="entry name" value="AdoMet_MTases"/>
    <property type="match status" value="1"/>
</dbReference>
<comment type="caution">
    <text evidence="3">The sequence shown here is derived from an EMBL/GenBank/DDBJ whole genome shotgun (WGS) entry which is preliminary data.</text>
</comment>
<dbReference type="InterPro" id="IPR029063">
    <property type="entry name" value="SAM-dependent_MTases_sf"/>
</dbReference>
<keyword evidence="3" id="KW-0808">Transferase</keyword>
<dbReference type="Pfam" id="PF13489">
    <property type="entry name" value="Methyltransf_23"/>
    <property type="match status" value="1"/>
</dbReference>
<accession>A0AAE8MX52</accession>
<dbReference type="PANTHER" id="PTHR43591:SF10">
    <property type="entry name" value="ABC TRANSMEMBRANE TYPE-1 DOMAIN-CONTAINING PROTEIN-RELATED"/>
    <property type="match status" value="1"/>
</dbReference>
<dbReference type="AlphaFoldDB" id="A0AAE8MX52"/>
<sequence>MAGETGTPAEPAARGSKSPSPPAKGSNPTSPKSKSASPKQGSPEASAVAGILPAQHWVEAAQDQGIDDSDAESIRSSIVSSTASLSASILEYRKIHGRTYHHEIGDASYWGANDEQQNESMDINHHVQTLVLGGKLFVAPLDIEKLHKVLDIGTGTGSWALDFADEHPHIEVIGTDISPIQSPWVPPNLKFEIEDCTLDWTFGHDSFDYIHARWLVGSIKDWEAVFTQAYRALTPGGWLESHEALSTYESDDGTVTDTSALGQWGKLFTNFGESIDRSFTIAVDGVQRRAMEAADTRWHMA</sequence>
<keyword evidence="4" id="KW-1185">Reference proteome</keyword>
<evidence type="ECO:0000256" key="1">
    <source>
        <dbReference type="ARBA" id="ARBA00038158"/>
    </source>
</evidence>
<dbReference type="GO" id="GO:0032259">
    <property type="term" value="P:methylation"/>
    <property type="evidence" value="ECO:0007669"/>
    <property type="project" value="UniProtKB-KW"/>
</dbReference>
<comment type="similarity">
    <text evidence="1">Belongs to the methyltransferase superfamily. LaeA methyltransferase family.</text>
</comment>
<evidence type="ECO:0000313" key="3">
    <source>
        <dbReference type="EMBL" id="SPO01818.1"/>
    </source>
</evidence>
<dbReference type="SUPFAM" id="SSF53335">
    <property type="entry name" value="S-adenosyl-L-methionine-dependent methyltransferases"/>
    <property type="match status" value="1"/>
</dbReference>
<dbReference type="GO" id="GO:0008168">
    <property type="term" value="F:methyltransferase activity"/>
    <property type="evidence" value="ECO:0007669"/>
    <property type="project" value="UniProtKB-KW"/>
</dbReference>
<keyword evidence="3" id="KW-0489">Methyltransferase</keyword>